<gene>
    <name evidence="3" type="ORF">X797_006733</name>
</gene>
<dbReference type="AlphaFoldDB" id="A0A0A1UUB9"/>
<keyword evidence="2" id="KW-0812">Transmembrane</keyword>
<reference evidence="3 4" key="1">
    <citation type="submission" date="2014-02" db="EMBL/GenBank/DDBJ databases">
        <title>The genome sequence of the entomopathogenic fungus Metarhizium robertsii ARSEF 2575.</title>
        <authorList>
            <person name="Giuliano Garisto Donzelli B."/>
            <person name="Roe B.A."/>
            <person name="Macmil S.L."/>
            <person name="Krasnoff S.B."/>
            <person name="Gibson D.M."/>
        </authorList>
    </citation>
    <scope>NUCLEOTIDE SEQUENCE [LARGE SCALE GENOMIC DNA]</scope>
    <source>
        <strain evidence="3 4">ARSEF 2575</strain>
    </source>
</reference>
<proteinExistence type="predicted"/>
<evidence type="ECO:0000313" key="3">
    <source>
        <dbReference type="EMBL" id="EXV00288.1"/>
    </source>
</evidence>
<dbReference type="Proteomes" id="UP000030151">
    <property type="component" value="Unassembled WGS sequence"/>
</dbReference>
<feature type="compositionally biased region" description="Polar residues" evidence="1">
    <location>
        <begin position="278"/>
        <end position="287"/>
    </location>
</feature>
<protein>
    <submittedName>
        <fullName evidence="3">Uncharacterized protein</fullName>
    </submittedName>
</protein>
<feature type="compositionally biased region" description="Polar residues" evidence="1">
    <location>
        <begin position="220"/>
        <end position="235"/>
    </location>
</feature>
<evidence type="ECO:0000313" key="4">
    <source>
        <dbReference type="Proteomes" id="UP000030151"/>
    </source>
</evidence>
<evidence type="ECO:0000256" key="1">
    <source>
        <dbReference type="SAM" id="MobiDB-lite"/>
    </source>
</evidence>
<sequence>MAHQPAAAAVAYDVNGHGLRFLNEDWNDSISNGDLFTLTWNQSLVKAGAELGLFKVTYPADGVVVYDLVANLTDAMNSTSCVWTPEALKNELYAVWLTNGQHVHPNWTISPPWIPKEKVSLSLSPSRFMTWRKLNATIPTAPGTLLYSHCSIHIFLSQALHIPNEMIKSKPRFRLAAPIAIPLVSLLTLYAISLCIYLAHRRRRREKRDKEDATPHQDVSRNGSVDSAITVQTVTESEDGTKSKPSLWLITRPPEEQNTTTSEILEDQDRIVEPVSQGDRSTVQSPV</sequence>
<comment type="caution">
    <text evidence="3">The sequence shown here is derived from an EMBL/GenBank/DDBJ whole genome shotgun (WGS) entry which is preliminary data.</text>
</comment>
<keyword evidence="2" id="KW-1133">Transmembrane helix</keyword>
<feature type="transmembrane region" description="Helical" evidence="2">
    <location>
        <begin position="175"/>
        <end position="199"/>
    </location>
</feature>
<dbReference type="OrthoDB" id="4939866at2759"/>
<feature type="region of interest" description="Disordered" evidence="1">
    <location>
        <begin position="205"/>
        <end position="287"/>
    </location>
</feature>
<dbReference type="HOGENOM" id="CLU_092486_0_0_1"/>
<organism evidence="3 4">
    <name type="scientific">Metarhizium robertsii</name>
    <dbReference type="NCBI Taxonomy" id="568076"/>
    <lineage>
        <taxon>Eukaryota</taxon>
        <taxon>Fungi</taxon>
        <taxon>Dikarya</taxon>
        <taxon>Ascomycota</taxon>
        <taxon>Pezizomycotina</taxon>
        <taxon>Sordariomycetes</taxon>
        <taxon>Hypocreomycetidae</taxon>
        <taxon>Hypocreales</taxon>
        <taxon>Clavicipitaceae</taxon>
        <taxon>Metarhizium</taxon>
    </lineage>
</organism>
<feature type="compositionally biased region" description="Basic and acidic residues" evidence="1">
    <location>
        <begin position="208"/>
        <end position="219"/>
    </location>
</feature>
<accession>A0A0A1UUB9</accession>
<dbReference type="EMBL" id="JELW01000014">
    <property type="protein sequence ID" value="EXV00288.1"/>
    <property type="molecule type" value="Genomic_DNA"/>
</dbReference>
<keyword evidence="2" id="KW-0472">Membrane</keyword>
<evidence type="ECO:0000256" key="2">
    <source>
        <dbReference type="SAM" id="Phobius"/>
    </source>
</evidence>
<name>A0A0A1UUB9_9HYPO</name>